<dbReference type="Gene3D" id="3.40.50.1980">
    <property type="entry name" value="Nitrogenase molybdenum iron protein domain"/>
    <property type="match status" value="2"/>
</dbReference>
<gene>
    <name evidence="3" type="ORF">GGP61_001966</name>
</gene>
<dbReference type="EMBL" id="JANUAE010000006">
    <property type="protein sequence ID" value="MCS3710356.1"/>
    <property type="molecule type" value="Genomic_DNA"/>
</dbReference>
<reference evidence="3" key="1">
    <citation type="submission" date="2022-08" db="EMBL/GenBank/DDBJ databases">
        <title>Genomic Encyclopedia of Type Strains, Phase V (KMG-V): Genome sequencing to study the core and pangenomes of soil and plant-associated prokaryotes.</title>
        <authorList>
            <person name="Whitman W."/>
        </authorList>
    </citation>
    <scope>NUCLEOTIDE SEQUENCE</scope>
    <source>
        <strain evidence="3">SP3049</strain>
    </source>
</reference>
<comment type="caution">
    <text evidence="3">The sequence shown here is derived from an EMBL/GenBank/DDBJ whole genome shotgun (WGS) entry which is preliminary data.</text>
</comment>
<evidence type="ECO:0000313" key="4">
    <source>
        <dbReference type="Proteomes" id="UP001155057"/>
    </source>
</evidence>
<feature type="domain" description="Fe/B12 periplasmic-binding" evidence="2">
    <location>
        <begin position="20"/>
        <end position="265"/>
    </location>
</feature>
<proteinExistence type="predicted"/>
<dbReference type="PANTHER" id="PTHR30535">
    <property type="entry name" value="VITAMIN B12-BINDING PROTEIN"/>
    <property type="match status" value="1"/>
</dbReference>
<evidence type="ECO:0000313" key="3">
    <source>
        <dbReference type="EMBL" id="MCS3710356.1"/>
    </source>
</evidence>
<protein>
    <submittedName>
        <fullName evidence="3">ABC-type Fe3+-hydroxamate transport system substrate-binding protein</fullName>
    </submittedName>
</protein>
<dbReference type="PANTHER" id="PTHR30535:SF35">
    <property type="entry name" value="PERIPLASMIC BINDING PROTEIN"/>
    <property type="match status" value="1"/>
</dbReference>
<dbReference type="AlphaFoldDB" id="A0A9X2Q321"/>
<evidence type="ECO:0000259" key="2">
    <source>
        <dbReference type="PROSITE" id="PS50983"/>
    </source>
</evidence>
<dbReference type="Proteomes" id="UP001155057">
    <property type="component" value="Unassembled WGS sequence"/>
</dbReference>
<dbReference type="Pfam" id="PF01497">
    <property type="entry name" value="Peripla_BP_2"/>
    <property type="match status" value="1"/>
</dbReference>
<dbReference type="RefSeq" id="WP_259124106.1">
    <property type="nucleotide sequence ID" value="NZ_JANUAE010000006.1"/>
</dbReference>
<dbReference type="InterPro" id="IPR050902">
    <property type="entry name" value="ABC_Transporter_SBP"/>
</dbReference>
<name>A0A9X2Q321_9BACT</name>
<sequence>MPTATDARGHTVTLDHRPRQILSLVPSQTELLAHLDLADEVVGITRFCERPEHWRSEKAIVGGTKQVDFDTVRDLDPDLVLANHEENTAEDVETLDEIAPVFVTEVKTVEDALGMIRTVGTLTETSDQTSTLVGKIISRFESLPDFTSLRAAYLIWRDPYMTIGNDTFIHDVMHWGDLENAYGDQTRYPDVTIADLAEQDLDVVLCSSEPFPFHEKDAFTADLREALPDTSVEIVDGQPFSWYGPRLLDTPSYLKTLRERLPTPAPRR</sequence>
<keyword evidence="1" id="KW-0732">Signal</keyword>
<dbReference type="SUPFAM" id="SSF53807">
    <property type="entry name" value="Helical backbone' metal receptor"/>
    <property type="match status" value="1"/>
</dbReference>
<dbReference type="PROSITE" id="PS50983">
    <property type="entry name" value="FE_B12_PBP"/>
    <property type="match status" value="1"/>
</dbReference>
<organism evidence="3 4">
    <name type="scientific">Salinibacter ruber</name>
    <dbReference type="NCBI Taxonomy" id="146919"/>
    <lineage>
        <taxon>Bacteria</taxon>
        <taxon>Pseudomonadati</taxon>
        <taxon>Rhodothermota</taxon>
        <taxon>Rhodothermia</taxon>
        <taxon>Rhodothermales</taxon>
        <taxon>Salinibacteraceae</taxon>
        <taxon>Salinibacter</taxon>
    </lineage>
</organism>
<dbReference type="NCBIfam" id="NF038402">
    <property type="entry name" value="TroA_like"/>
    <property type="match status" value="1"/>
</dbReference>
<dbReference type="InterPro" id="IPR002491">
    <property type="entry name" value="ABC_transptr_periplasmic_BD"/>
</dbReference>
<evidence type="ECO:0000256" key="1">
    <source>
        <dbReference type="ARBA" id="ARBA00022729"/>
    </source>
</evidence>
<accession>A0A9X2Q321</accession>
<dbReference type="InterPro" id="IPR054828">
    <property type="entry name" value="Vit_B12_bind_prot"/>
</dbReference>